<evidence type="ECO:0000313" key="2">
    <source>
        <dbReference type="Proteomes" id="UP000028500"/>
    </source>
</evidence>
<dbReference type="HOGENOM" id="CLU_1502927_0_0_6"/>
<sequence>MNNKNTQEDIEKNIKPELIQLENQNANKPQTIIRIFVDTASVSAYARNGIINKGVYIIDNRANIGSTSQGTMTANTFVRLRDYIGFYIMPIDPTLNDTVSIEGFQIITGNVFGTDGYPEFISNTKEYPGGSFWIGRTESAPTPNIATTYKIKCKLKTGGLKARTIYFEWDQNTSIIVAG</sequence>
<comment type="caution">
    <text evidence="1">The sequence shown here is derived from an EMBL/GenBank/DDBJ whole genome shotgun (WGS) entry which is preliminary data.</text>
</comment>
<gene>
    <name evidence="1" type="ORF">XBKQ1_420003</name>
</gene>
<protein>
    <submittedName>
        <fullName evidence="1">Uncharacterized protein</fullName>
    </submittedName>
</protein>
<reference evidence="1" key="1">
    <citation type="submission" date="2013-07" db="EMBL/GenBank/DDBJ databases">
        <title>Sub-species coevolution in mutualistic symbiosis.</title>
        <authorList>
            <person name="Murfin K."/>
            <person name="Klassen J."/>
            <person name="Lee M."/>
            <person name="Forst S."/>
            <person name="Stock P."/>
            <person name="Goodrich-Blair H."/>
        </authorList>
    </citation>
    <scope>NUCLEOTIDE SEQUENCE [LARGE SCALE GENOMIC DNA]</scope>
    <source>
        <strain evidence="1">Kraussei Quebec</strain>
    </source>
</reference>
<name>A0A077PL85_XENBV</name>
<dbReference type="EMBL" id="CBSY010000231">
    <property type="protein sequence ID" value="CDH21431.1"/>
    <property type="molecule type" value="Genomic_DNA"/>
</dbReference>
<accession>A0A077PL85</accession>
<organism evidence="1 2">
    <name type="scientific">Xenorhabdus bovienii str. kraussei Quebec</name>
    <dbReference type="NCBI Taxonomy" id="1398203"/>
    <lineage>
        <taxon>Bacteria</taxon>
        <taxon>Pseudomonadati</taxon>
        <taxon>Pseudomonadota</taxon>
        <taxon>Gammaproteobacteria</taxon>
        <taxon>Enterobacterales</taxon>
        <taxon>Morganellaceae</taxon>
        <taxon>Xenorhabdus</taxon>
    </lineage>
</organism>
<dbReference type="RefSeq" id="WP_051861090.1">
    <property type="nucleotide sequence ID" value="NZ_CAWLZI010000040.1"/>
</dbReference>
<keyword evidence="2" id="KW-1185">Reference proteome</keyword>
<dbReference type="AlphaFoldDB" id="A0A077PL85"/>
<dbReference type="Proteomes" id="UP000028500">
    <property type="component" value="Unassembled WGS sequence"/>
</dbReference>
<evidence type="ECO:0000313" key="1">
    <source>
        <dbReference type="EMBL" id="CDH21431.1"/>
    </source>
</evidence>
<proteinExistence type="predicted"/>